<dbReference type="Gene3D" id="2.170.130.10">
    <property type="entry name" value="TonB-dependent receptor, plug domain"/>
    <property type="match status" value="1"/>
</dbReference>
<dbReference type="Gene3D" id="2.40.170.20">
    <property type="entry name" value="TonB-dependent receptor, beta-barrel domain"/>
    <property type="match status" value="1"/>
</dbReference>
<keyword evidence="3 8" id="KW-1134">Transmembrane beta strand</keyword>
<evidence type="ECO:0000259" key="12">
    <source>
        <dbReference type="Pfam" id="PF07715"/>
    </source>
</evidence>
<dbReference type="EMBL" id="JAPDPJ010000006">
    <property type="protein sequence ID" value="MCW3785804.1"/>
    <property type="molecule type" value="Genomic_DNA"/>
</dbReference>
<accession>A0AAE3M297</accession>
<keyword evidence="13" id="KW-0675">Receptor</keyword>
<dbReference type="Proteomes" id="UP001209229">
    <property type="component" value="Unassembled WGS sequence"/>
</dbReference>
<dbReference type="PROSITE" id="PS52016">
    <property type="entry name" value="TONB_DEPENDENT_REC_3"/>
    <property type="match status" value="1"/>
</dbReference>
<evidence type="ECO:0000256" key="3">
    <source>
        <dbReference type="ARBA" id="ARBA00022452"/>
    </source>
</evidence>
<evidence type="ECO:0000313" key="14">
    <source>
        <dbReference type="Proteomes" id="UP001209229"/>
    </source>
</evidence>
<dbReference type="InterPro" id="IPR039426">
    <property type="entry name" value="TonB-dep_rcpt-like"/>
</dbReference>
<evidence type="ECO:0000256" key="6">
    <source>
        <dbReference type="ARBA" id="ARBA00023136"/>
    </source>
</evidence>
<reference evidence="13" key="1">
    <citation type="submission" date="2022-10" db="EMBL/GenBank/DDBJ databases">
        <authorList>
            <person name="Yu W.X."/>
        </authorList>
    </citation>
    <scope>NUCLEOTIDE SEQUENCE</scope>
    <source>
        <strain evidence="13">AAT</strain>
    </source>
</reference>
<gene>
    <name evidence="13" type="ORF">OM075_04960</name>
</gene>
<comment type="caution">
    <text evidence="13">The sequence shown here is derived from an EMBL/GenBank/DDBJ whole genome shotgun (WGS) entry which is preliminary data.</text>
</comment>
<dbReference type="Pfam" id="PF07715">
    <property type="entry name" value="Plug"/>
    <property type="match status" value="1"/>
</dbReference>
<dbReference type="Pfam" id="PF00593">
    <property type="entry name" value="TonB_dep_Rec_b-barrel"/>
    <property type="match status" value="1"/>
</dbReference>
<dbReference type="InterPro" id="IPR012910">
    <property type="entry name" value="Plug_dom"/>
</dbReference>
<dbReference type="FunFam" id="2.60.40.1120:FF:000003">
    <property type="entry name" value="Outer membrane protein Omp121"/>
    <property type="match status" value="1"/>
</dbReference>
<proteinExistence type="inferred from homology"/>
<feature type="signal peptide" evidence="10">
    <location>
        <begin position="1"/>
        <end position="33"/>
    </location>
</feature>
<evidence type="ECO:0000256" key="1">
    <source>
        <dbReference type="ARBA" id="ARBA00004571"/>
    </source>
</evidence>
<evidence type="ECO:0000259" key="11">
    <source>
        <dbReference type="Pfam" id="PF00593"/>
    </source>
</evidence>
<evidence type="ECO:0000256" key="10">
    <source>
        <dbReference type="SAM" id="SignalP"/>
    </source>
</evidence>
<evidence type="ECO:0000256" key="2">
    <source>
        <dbReference type="ARBA" id="ARBA00022448"/>
    </source>
</evidence>
<feature type="domain" description="TonB-dependent receptor plug" evidence="12">
    <location>
        <begin position="137"/>
        <end position="246"/>
    </location>
</feature>
<keyword evidence="2 8" id="KW-0813">Transport</keyword>
<organism evidence="13 14">
    <name type="scientific">Plebeiibacterium sediminum</name>
    <dbReference type="NCBI Taxonomy" id="2992112"/>
    <lineage>
        <taxon>Bacteria</taxon>
        <taxon>Pseudomonadati</taxon>
        <taxon>Bacteroidota</taxon>
        <taxon>Bacteroidia</taxon>
        <taxon>Marinilabiliales</taxon>
        <taxon>Marinilabiliaceae</taxon>
        <taxon>Plebeiibacterium</taxon>
    </lineage>
</organism>
<dbReference type="SUPFAM" id="SSF56935">
    <property type="entry name" value="Porins"/>
    <property type="match status" value="1"/>
</dbReference>
<keyword evidence="5 9" id="KW-0798">TonB box</keyword>
<dbReference type="RefSeq" id="WP_301189375.1">
    <property type="nucleotide sequence ID" value="NZ_JAPDPJ010000006.1"/>
</dbReference>
<dbReference type="Gene3D" id="2.60.40.1120">
    <property type="entry name" value="Carboxypeptidase-like, regulatory domain"/>
    <property type="match status" value="1"/>
</dbReference>
<evidence type="ECO:0000256" key="8">
    <source>
        <dbReference type="PROSITE-ProRule" id="PRU01360"/>
    </source>
</evidence>
<dbReference type="GO" id="GO:0009279">
    <property type="term" value="C:cell outer membrane"/>
    <property type="evidence" value="ECO:0007669"/>
    <property type="project" value="UniProtKB-SubCell"/>
</dbReference>
<dbReference type="AlphaFoldDB" id="A0AAE3M297"/>
<evidence type="ECO:0000256" key="4">
    <source>
        <dbReference type="ARBA" id="ARBA00022692"/>
    </source>
</evidence>
<evidence type="ECO:0000256" key="7">
    <source>
        <dbReference type="ARBA" id="ARBA00023237"/>
    </source>
</evidence>
<dbReference type="InterPro" id="IPR023996">
    <property type="entry name" value="TonB-dep_OMP_SusC/RagA"/>
</dbReference>
<dbReference type="NCBIfam" id="TIGR04057">
    <property type="entry name" value="SusC_RagA_signa"/>
    <property type="match status" value="1"/>
</dbReference>
<feature type="chain" id="PRO_5042035255" evidence="10">
    <location>
        <begin position="34"/>
        <end position="1003"/>
    </location>
</feature>
<evidence type="ECO:0000256" key="5">
    <source>
        <dbReference type="ARBA" id="ARBA00023077"/>
    </source>
</evidence>
<dbReference type="InterPro" id="IPR036942">
    <property type="entry name" value="Beta-barrel_TonB_sf"/>
</dbReference>
<sequence length="1003" mass="109897">MNQKMIHKRENVLKVLFLLFVFVNACFIQTAHAESGRSDIYSMQQNVTCSGTVSDELGGPIPGVSVIVKGTTIGTITDINGNYTLSDVSNDAILVFSFIGMRNKEVAVNGQITINVTLEQDMIGLDEVVAVGYGVTKKMDLTGASSNISTDDLNQGAVTNPLQQMAGRAVGVNITQVGSEPGSAPSVRIRGITSLSGGNDPLVVIDGIQGDMSMFNQLAPSEIENVDILKDASATAIYGSRGAPGVIIVTTKKAKAGHKSIEYSGSYSVDMLANKLDFYSADEYRSQMAAWQVPGEVDHGADTDWYDILTQIGSTQNHTVAFGGGTGDFNYRASVSAILQEGVVINSSNNNYIARLTATQKGLDDKLTLTLNMNNSIRQNVGSPSGVGRAQFTGNLISNAYFAKPTDPVYDVDGSYYYDENVFQYMNPYAVAQEVENDREEKSMFTSLRADLEIVEGLKAGWFGSWRKVSEESGYYASPKSTLYSAMDKDGIANVRSNFKEDRLMDISLNYDKVIGKHKIAALAVYEWQRNTYQGHFAQSKGFINDVFTYNKLEAGSEGSIDLGDMTSYKNDRTVVSVLGRVNYTFNEKYLLTASLRRDGASVFGDNYKWGNFPSASLAWRVSEEGFMQGQDLVSNLKLRVGYGVTGNQQGLYPQASLLLVEPSDTLFFGGEEIKNFRINQNANPDLRWETRKQLNLGVDYGLFNGKVYGAIDVFSATTDNLLFSYDVPRPPYPNPSMYANVGSLVNEGIEFAVNYIPLKKGDWEVNLGANFSLLRTEVKTLSGKIGETVIDTEIVSWGSYNAFLKEGDAIGTFYILQNAGKDNSNSELVADINNDGTIDTGIRSEDRYKAGQALPKYNFAFTPSVKYKNFDLSMVWRGAGGNKIFNYIKKSFSTYENLGKSNLLKTSSNTGLSTTMYNSDLWLEDGDFVRFENLSVGYTFNTDRLKYISKMRLSLTGNNLAVFTKYTGLDPEVDVSGGSGSGADVGIYPRTRSFSLGLNVTF</sequence>
<dbReference type="NCBIfam" id="TIGR04056">
    <property type="entry name" value="OMP_RagA_SusC"/>
    <property type="match status" value="1"/>
</dbReference>
<evidence type="ECO:0000313" key="13">
    <source>
        <dbReference type="EMBL" id="MCW3785804.1"/>
    </source>
</evidence>
<keyword evidence="6 8" id="KW-0472">Membrane</keyword>
<keyword evidence="10" id="KW-0732">Signal</keyword>
<keyword evidence="14" id="KW-1185">Reference proteome</keyword>
<protein>
    <submittedName>
        <fullName evidence="13">TonB-dependent receptor</fullName>
    </submittedName>
</protein>
<comment type="subcellular location">
    <subcellularLocation>
        <location evidence="1 8">Cell outer membrane</location>
        <topology evidence="1 8">Multi-pass membrane protein</topology>
    </subcellularLocation>
</comment>
<dbReference type="SUPFAM" id="SSF49464">
    <property type="entry name" value="Carboxypeptidase regulatory domain-like"/>
    <property type="match status" value="1"/>
</dbReference>
<keyword evidence="4 8" id="KW-0812">Transmembrane</keyword>
<comment type="similarity">
    <text evidence="8 9">Belongs to the TonB-dependent receptor family.</text>
</comment>
<feature type="domain" description="TonB-dependent receptor-like beta-barrel" evidence="11">
    <location>
        <begin position="399"/>
        <end position="961"/>
    </location>
</feature>
<dbReference type="InterPro" id="IPR000531">
    <property type="entry name" value="Beta-barrel_TonB"/>
</dbReference>
<keyword evidence="7 8" id="KW-0998">Cell outer membrane</keyword>
<dbReference type="InterPro" id="IPR008969">
    <property type="entry name" value="CarboxyPept-like_regulatory"/>
</dbReference>
<dbReference type="InterPro" id="IPR037066">
    <property type="entry name" value="Plug_dom_sf"/>
</dbReference>
<evidence type="ECO:0000256" key="9">
    <source>
        <dbReference type="RuleBase" id="RU003357"/>
    </source>
</evidence>
<name>A0AAE3M297_9BACT</name>
<dbReference type="Pfam" id="PF13715">
    <property type="entry name" value="CarbopepD_reg_2"/>
    <property type="match status" value="1"/>
</dbReference>
<dbReference type="InterPro" id="IPR023997">
    <property type="entry name" value="TonB-dep_OMP_SusC/RagA_CS"/>
</dbReference>